<proteinExistence type="predicted"/>
<comment type="caution">
    <text evidence="1">The sequence shown here is derived from an EMBL/GenBank/DDBJ whole genome shotgun (WGS) entry which is preliminary data.</text>
</comment>
<reference evidence="1 2" key="1">
    <citation type="journal article" date="2021" name="Sci. Rep.">
        <title>The genome of the diatom Chaetoceros tenuissimus carries an ancient integrated fragment of an extant virus.</title>
        <authorList>
            <person name="Hongo Y."/>
            <person name="Kimura K."/>
            <person name="Takaki Y."/>
            <person name="Yoshida Y."/>
            <person name="Baba S."/>
            <person name="Kobayashi G."/>
            <person name="Nagasaki K."/>
            <person name="Hano T."/>
            <person name="Tomaru Y."/>
        </authorList>
    </citation>
    <scope>NUCLEOTIDE SEQUENCE [LARGE SCALE GENOMIC DNA]</scope>
    <source>
        <strain evidence="1 2">NIES-3715</strain>
    </source>
</reference>
<accession>A0AAD3D3D1</accession>
<protein>
    <submittedName>
        <fullName evidence="1">Uncharacterized protein</fullName>
    </submittedName>
</protein>
<dbReference type="EMBL" id="BLLK01000047">
    <property type="protein sequence ID" value="GFH55334.1"/>
    <property type="molecule type" value="Genomic_DNA"/>
</dbReference>
<dbReference type="AlphaFoldDB" id="A0AAD3D3D1"/>
<sequence length="113" mass="13114">MGAEFLILSKSQDGKPMLQKKDMGWQSTSHYQCLRKRMIYVIKKLFEAKGGPITESKLLLLKRIELNLYANASSFEEYSDLSTLKERIIKIAKRRLDVARTQPTQLQFMSSKK</sequence>
<name>A0AAD3D3D1_9STRA</name>
<keyword evidence="2" id="KW-1185">Reference proteome</keyword>
<evidence type="ECO:0000313" key="1">
    <source>
        <dbReference type="EMBL" id="GFH55334.1"/>
    </source>
</evidence>
<evidence type="ECO:0000313" key="2">
    <source>
        <dbReference type="Proteomes" id="UP001054902"/>
    </source>
</evidence>
<dbReference type="Proteomes" id="UP001054902">
    <property type="component" value="Unassembled WGS sequence"/>
</dbReference>
<gene>
    <name evidence="1" type="ORF">CTEN210_11810</name>
</gene>
<organism evidence="1 2">
    <name type="scientific">Chaetoceros tenuissimus</name>
    <dbReference type="NCBI Taxonomy" id="426638"/>
    <lineage>
        <taxon>Eukaryota</taxon>
        <taxon>Sar</taxon>
        <taxon>Stramenopiles</taxon>
        <taxon>Ochrophyta</taxon>
        <taxon>Bacillariophyta</taxon>
        <taxon>Coscinodiscophyceae</taxon>
        <taxon>Chaetocerotophycidae</taxon>
        <taxon>Chaetocerotales</taxon>
        <taxon>Chaetocerotaceae</taxon>
        <taxon>Chaetoceros</taxon>
    </lineage>
</organism>